<dbReference type="InterPro" id="IPR001077">
    <property type="entry name" value="COMT_C"/>
</dbReference>
<evidence type="ECO:0000256" key="6">
    <source>
        <dbReference type="PIRSR" id="PIRSR005739-1"/>
    </source>
</evidence>
<evidence type="ECO:0000259" key="7">
    <source>
        <dbReference type="Pfam" id="PF00891"/>
    </source>
</evidence>
<feature type="domain" description="O-methyltransferase dimerisation" evidence="8">
    <location>
        <begin position="47"/>
        <end position="137"/>
    </location>
</feature>
<evidence type="ECO:0000256" key="1">
    <source>
        <dbReference type="ARBA" id="ARBA00011738"/>
    </source>
</evidence>
<evidence type="ECO:0000313" key="9">
    <source>
        <dbReference type="EMBL" id="RCU61656.1"/>
    </source>
</evidence>
<dbReference type="InterPro" id="IPR029063">
    <property type="entry name" value="SAM-dependent_MTases_sf"/>
</dbReference>
<evidence type="ECO:0008006" key="10">
    <source>
        <dbReference type="Google" id="ProtNLM"/>
    </source>
</evidence>
<evidence type="ECO:0000256" key="4">
    <source>
        <dbReference type="ARBA" id="ARBA00022691"/>
    </source>
</evidence>
<feature type="domain" description="O-methyltransferase C-terminal" evidence="7">
    <location>
        <begin position="160"/>
        <end position="369"/>
    </location>
</feature>
<dbReference type="SUPFAM" id="SSF46785">
    <property type="entry name" value="Winged helix' DNA-binding domain"/>
    <property type="match status" value="1"/>
</dbReference>
<evidence type="ECO:0000256" key="2">
    <source>
        <dbReference type="ARBA" id="ARBA00022603"/>
    </source>
</evidence>
<dbReference type="GO" id="GO:0046983">
    <property type="term" value="F:protein dimerization activity"/>
    <property type="evidence" value="ECO:0007669"/>
    <property type="project" value="InterPro"/>
</dbReference>
<dbReference type="Pfam" id="PF08100">
    <property type="entry name" value="Dimerisation"/>
    <property type="match status" value="1"/>
</dbReference>
<dbReference type="OrthoDB" id="757282at2759"/>
<dbReference type="GO" id="GO:0017096">
    <property type="term" value="F:acetylserotonin O-methyltransferase activity"/>
    <property type="evidence" value="ECO:0007669"/>
    <property type="project" value="UniProtKB-ARBA"/>
</dbReference>
<dbReference type="InterPro" id="IPR036388">
    <property type="entry name" value="WH-like_DNA-bd_sf"/>
</dbReference>
<keyword evidence="3" id="KW-0808">Transferase</keyword>
<dbReference type="PANTHER" id="PTHR11746">
    <property type="entry name" value="O-METHYLTRANSFERASE"/>
    <property type="match status" value="1"/>
</dbReference>
<evidence type="ECO:0000256" key="3">
    <source>
        <dbReference type="ARBA" id="ARBA00022679"/>
    </source>
</evidence>
<dbReference type="GO" id="GO:0032259">
    <property type="term" value="P:methylation"/>
    <property type="evidence" value="ECO:0007669"/>
    <property type="project" value="UniProtKB-KW"/>
</dbReference>
<reference evidence="9" key="2">
    <citation type="submission" date="2015-07" db="EMBL/GenBank/DDBJ databases">
        <authorList>
            <person name="Noorani M."/>
        </authorList>
    </citation>
    <scope>NUCLEOTIDE SEQUENCE</scope>
    <source>
        <strain evidence="9">Yugu1</strain>
    </source>
</reference>
<comment type="subunit">
    <text evidence="1">Homodimer.</text>
</comment>
<dbReference type="InterPro" id="IPR036390">
    <property type="entry name" value="WH_DNA-bd_sf"/>
</dbReference>
<keyword evidence="2" id="KW-0489">Methyltransferase</keyword>
<organism evidence="9">
    <name type="scientific">Setaria italica</name>
    <name type="common">Foxtail millet</name>
    <name type="synonym">Panicum italicum</name>
    <dbReference type="NCBI Taxonomy" id="4555"/>
    <lineage>
        <taxon>Eukaryota</taxon>
        <taxon>Viridiplantae</taxon>
        <taxon>Streptophyta</taxon>
        <taxon>Embryophyta</taxon>
        <taxon>Tracheophyta</taxon>
        <taxon>Spermatophyta</taxon>
        <taxon>Magnoliopsida</taxon>
        <taxon>Liliopsida</taxon>
        <taxon>Poales</taxon>
        <taxon>Poaceae</taxon>
        <taxon>PACMAD clade</taxon>
        <taxon>Panicoideae</taxon>
        <taxon>Panicodae</taxon>
        <taxon>Paniceae</taxon>
        <taxon>Cenchrinae</taxon>
        <taxon>Setaria</taxon>
    </lineage>
</organism>
<protein>
    <recommendedName>
        <fullName evidence="10">O-methyltransferase domain-containing protein</fullName>
    </recommendedName>
</protein>
<reference evidence="9" key="1">
    <citation type="journal article" date="2012" name="Nat. Biotechnol.">
        <title>Reference genome sequence of the model plant Setaria.</title>
        <authorList>
            <person name="Bennetzen J.L."/>
            <person name="Schmutz J."/>
            <person name="Wang H."/>
            <person name="Percifield R."/>
            <person name="Hawkins J."/>
            <person name="Pontaroli A.C."/>
            <person name="Estep M."/>
            <person name="Feng L."/>
            <person name="Vaughn J.N."/>
            <person name="Grimwood J."/>
            <person name="Jenkins J."/>
            <person name="Barry K."/>
            <person name="Lindquist E."/>
            <person name="Hellsten U."/>
            <person name="Deshpande S."/>
            <person name="Wang X."/>
            <person name="Wu X."/>
            <person name="Mitros T."/>
            <person name="Triplett J."/>
            <person name="Yang X."/>
            <person name="Ye C.Y."/>
            <person name="Mauro-Herrera M."/>
            <person name="Wang L."/>
            <person name="Li P."/>
            <person name="Sharma M."/>
            <person name="Sharma R."/>
            <person name="Ronald P.C."/>
            <person name="Panaud O."/>
            <person name="Kellogg E.A."/>
            <person name="Brutnell T.P."/>
            <person name="Doust A.N."/>
            <person name="Tuskan G.A."/>
            <person name="Rokhsar D."/>
            <person name="Devos K.M."/>
        </authorList>
    </citation>
    <scope>NUCLEOTIDE SEQUENCE [LARGE SCALE GENOMIC DNA]</scope>
    <source>
        <strain evidence="9">Yugu1</strain>
    </source>
</reference>
<dbReference type="EMBL" id="KQ475390">
    <property type="protein sequence ID" value="RCU61656.1"/>
    <property type="molecule type" value="Genomic_DNA"/>
</dbReference>
<dbReference type="Gene3D" id="1.10.10.10">
    <property type="entry name" value="Winged helix-like DNA-binding domain superfamily/Winged helix DNA-binding domain"/>
    <property type="match status" value="1"/>
</dbReference>
<dbReference type="InterPro" id="IPR016461">
    <property type="entry name" value="COMT-like"/>
</dbReference>
<evidence type="ECO:0000259" key="8">
    <source>
        <dbReference type="Pfam" id="PF08100"/>
    </source>
</evidence>
<dbReference type="FunFam" id="3.40.50.150:FF:000057">
    <property type="entry name" value="O-methyltransferase ZRP4"/>
    <property type="match status" value="1"/>
</dbReference>
<dbReference type="STRING" id="4555.A0A368PFF1"/>
<gene>
    <name evidence="9" type="ORF">SETIT_J022500v2</name>
</gene>
<accession>A0A368PFF1</accession>
<comment type="similarity">
    <text evidence="5">Belongs to the class I-like SAM-binding methyltransferase superfamily. Cation-independent O-methyltransferase family.</text>
</comment>
<dbReference type="InterPro" id="IPR012967">
    <property type="entry name" value="COMT_dimerisation"/>
</dbReference>
<dbReference type="SUPFAM" id="SSF53335">
    <property type="entry name" value="S-adenosyl-L-methionine-dependent methyltransferases"/>
    <property type="match status" value="1"/>
</dbReference>
<dbReference type="InParanoid" id="A0A368PFF1"/>
<dbReference type="CDD" id="cd02440">
    <property type="entry name" value="AdoMet_MTases"/>
    <property type="match status" value="1"/>
</dbReference>
<dbReference type="PIRSF" id="PIRSF005739">
    <property type="entry name" value="O-mtase"/>
    <property type="match status" value="1"/>
</dbReference>
<name>A0A368PFF1_SETIT</name>
<sequence>METYCTHEGGYNKLSKTEARTMALSKEQHSSSADQQAVRLDAQVQLWHHTFGYVKSMALKTALDLHIPDAIHQHGGSATLPQIVTEVTLHPSKIPCLRRLMRVLTVTGVFSVQHHSADGGGDELLYGLTPASRLLVGSALNVSPFLTLMLDTLFVSPFLGLREWFQHEMPNPSPFKMANGRDLWDLNDHDASLGKLFDRGMVADSDFIMDIVVRECGNVFQGISSLVDVAGGLGGATQAIAKAFPHVECSVLELSRVVARAPTGTDVKYIAGDMFESIPAANAVFLKWVMHDWGDADCVKILKNCKKAIPSKERGGKVIILDIMVGAGSSSDQKHVETQVLFDLFIMFINGAERDEQEWKNIIFEAGFSDYKIIPVLGVRSIIEAYP</sequence>
<keyword evidence="4" id="KW-0949">S-adenosyl-L-methionine</keyword>
<dbReference type="AlphaFoldDB" id="A0A368PFF1"/>
<feature type="active site" description="Proton acceptor" evidence="6">
    <location>
        <position position="291"/>
    </location>
</feature>
<dbReference type="GO" id="GO:0030187">
    <property type="term" value="P:melatonin biosynthetic process"/>
    <property type="evidence" value="ECO:0007669"/>
    <property type="project" value="UniProtKB-ARBA"/>
</dbReference>
<evidence type="ECO:0000256" key="5">
    <source>
        <dbReference type="ARBA" id="ARBA00038277"/>
    </source>
</evidence>
<dbReference type="Gene3D" id="3.40.50.150">
    <property type="entry name" value="Vaccinia Virus protein VP39"/>
    <property type="match status" value="1"/>
</dbReference>
<proteinExistence type="inferred from homology"/>
<dbReference type="PROSITE" id="PS51683">
    <property type="entry name" value="SAM_OMT_II"/>
    <property type="match status" value="1"/>
</dbReference>
<dbReference type="Pfam" id="PF00891">
    <property type="entry name" value="Methyltransf_2"/>
    <property type="match status" value="1"/>
</dbReference>
<dbReference type="FunFam" id="1.10.10.10:FF:000292">
    <property type="entry name" value="O-methyltransferase ZRP4"/>
    <property type="match status" value="1"/>
</dbReference>